<dbReference type="Gene3D" id="1.10.260.40">
    <property type="entry name" value="lambda repressor-like DNA-binding domains"/>
    <property type="match status" value="1"/>
</dbReference>
<evidence type="ECO:0000313" key="5">
    <source>
        <dbReference type="EMBL" id="QBR84721.1"/>
    </source>
</evidence>
<evidence type="ECO:0000256" key="2">
    <source>
        <dbReference type="ARBA" id="ARBA00023125"/>
    </source>
</evidence>
<dbReference type="GO" id="GO:0003677">
    <property type="term" value="F:DNA binding"/>
    <property type="evidence" value="ECO:0007669"/>
    <property type="project" value="UniProtKB-KW"/>
</dbReference>
<accession>A0AAX1EI13</accession>
<protein>
    <submittedName>
        <fullName evidence="5">Helix-turn-helix domain-containing protein</fullName>
    </submittedName>
</protein>
<dbReference type="InterPro" id="IPR052359">
    <property type="entry name" value="HTH-type_reg/antitoxin"/>
</dbReference>
<dbReference type="Proteomes" id="UP000295517">
    <property type="component" value="Chromosome"/>
</dbReference>
<evidence type="ECO:0000259" key="4">
    <source>
        <dbReference type="PROSITE" id="PS50943"/>
    </source>
</evidence>
<dbReference type="CDD" id="cd00093">
    <property type="entry name" value="HTH_XRE"/>
    <property type="match status" value="1"/>
</dbReference>
<name>A0AAX1EI13_9GAMM</name>
<organism evidence="5 6">
    <name type="scientific">Legionella israelensis</name>
    <dbReference type="NCBI Taxonomy" id="454"/>
    <lineage>
        <taxon>Bacteria</taxon>
        <taxon>Pseudomonadati</taxon>
        <taxon>Pseudomonadota</taxon>
        <taxon>Gammaproteobacteria</taxon>
        <taxon>Legionellales</taxon>
        <taxon>Legionellaceae</taxon>
        <taxon>Legionella</taxon>
    </lineage>
</organism>
<evidence type="ECO:0000256" key="1">
    <source>
        <dbReference type="ARBA" id="ARBA00023015"/>
    </source>
</evidence>
<dbReference type="PANTHER" id="PTHR36511">
    <property type="entry name" value="MERR FAMILY BACTERIAL REGULATORY PROTEIN"/>
    <property type="match status" value="1"/>
</dbReference>
<gene>
    <name evidence="5" type="ORF">E3983_10320</name>
</gene>
<dbReference type="InterPro" id="IPR010982">
    <property type="entry name" value="Lambda_DNA-bd_dom_sf"/>
</dbReference>
<keyword evidence="3" id="KW-0804">Transcription</keyword>
<evidence type="ECO:0000256" key="3">
    <source>
        <dbReference type="ARBA" id="ARBA00023163"/>
    </source>
</evidence>
<dbReference type="RefSeq" id="WP_135060907.1">
    <property type="nucleotide sequence ID" value="NZ_CP038254.1"/>
</dbReference>
<dbReference type="PROSITE" id="PS50943">
    <property type="entry name" value="HTH_CROC1"/>
    <property type="match status" value="1"/>
</dbReference>
<sequence>MDTKLFERLVESMNQMNEIVEGERNPSREFVVDALHVKEIRKKTGLTQAKFSKLIDVRLGTLRNWEQGRREPTGPARALLKAISNDPEHVLIALAK</sequence>
<keyword evidence="2" id="KW-0238">DNA-binding</keyword>
<feature type="domain" description="HTH cro/C1-type" evidence="4">
    <location>
        <begin position="37"/>
        <end position="90"/>
    </location>
</feature>
<proteinExistence type="predicted"/>
<keyword evidence="1" id="KW-0805">Transcription regulation</keyword>
<dbReference type="PANTHER" id="PTHR36511:SF4">
    <property type="entry name" value="ANTITOXIN MQSA"/>
    <property type="match status" value="1"/>
</dbReference>
<reference evidence="5 6" key="1">
    <citation type="submission" date="2019-03" db="EMBL/GenBank/DDBJ databases">
        <title>Diverse conjugative elements silence natural transformation in Legionella species.</title>
        <authorList>
            <person name="Durieux I."/>
            <person name="Ginevra C."/>
            <person name="Attaiech L."/>
            <person name="Picq K."/>
            <person name="Juan P.A."/>
            <person name="Jarraud S."/>
            <person name="Charpentier X."/>
        </authorList>
    </citation>
    <scope>NUCLEOTIDE SEQUENCE [LARGE SCALE GENOMIC DNA]</scope>
    <source>
        <strain evidence="5 6">HL-0427-4011</strain>
    </source>
</reference>
<dbReference type="SUPFAM" id="SSF47413">
    <property type="entry name" value="lambda repressor-like DNA-binding domains"/>
    <property type="match status" value="1"/>
</dbReference>
<dbReference type="InterPro" id="IPR001387">
    <property type="entry name" value="Cro/C1-type_HTH"/>
</dbReference>
<dbReference type="Pfam" id="PF01381">
    <property type="entry name" value="HTH_3"/>
    <property type="match status" value="1"/>
</dbReference>
<dbReference type="EMBL" id="CP038254">
    <property type="protein sequence ID" value="QBR84721.1"/>
    <property type="molecule type" value="Genomic_DNA"/>
</dbReference>
<dbReference type="AlphaFoldDB" id="A0AAX1EI13"/>
<dbReference type="SMART" id="SM00530">
    <property type="entry name" value="HTH_XRE"/>
    <property type="match status" value="1"/>
</dbReference>
<evidence type="ECO:0000313" key="6">
    <source>
        <dbReference type="Proteomes" id="UP000295517"/>
    </source>
</evidence>